<comment type="caution">
    <text evidence="6">The sequence shown here is derived from an EMBL/GenBank/DDBJ whole genome shotgun (WGS) entry which is preliminary data.</text>
</comment>
<reference evidence="6 7" key="1">
    <citation type="submission" date="2024-08" db="EMBL/GenBank/DDBJ databases">
        <authorList>
            <person name="Cucini C."/>
            <person name="Frati F."/>
        </authorList>
    </citation>
    <scope>NUCLEOTIDE SEQUENCE [LARGE SCALE GENOMIC DNA]</scope>
</reference>
<feature type="repeat" description="ANK" evidence="3">
    <location>
        <begin position="2035"/>
        <end position="2070"/>
    </location>
</feature>
<organism evidence="6 7">
    <name type="scientific">Orchesella dallaii</name>
    <dbReference type="NCBI Taxonomy" id="48710"/>
    <lineage>
        <taxon>Eukaryota</taxon>
        <taxon>Metazoa</taxon>
        <taxon>Ecdysozoa</taxon>
        <taxon>Arthropoda</taxon>
        <taxon>Hexapoda</taxon>
        <taxon>Collembola</taxon>
        <taxon>Entomobryomorpha</taxon>
        <taxon>Entomobryoidea</taxon>
        <taxon>Orchesellidae</taxon>
        <taxon>Orchesellinae</taxon>
        <taxon>Orchesella</taxon>
    </lineage>
</organism>
<evidence type="ECO:0000256" key="1">
    <source>
        <dbReference type="ARBA" id="ARBA00022737"/>
    </source>
</evidence>
<accession>A0ABP1RE99</accession>
<dbReference type="PROSITE" id="PS50297">
    <property type="entry name" value="ANK_REP_REGION"/>
    <property type="match status" value="1"/>
</dbReference>
<dbReference type="InterPro" id="IPR036770">
    <property type="entry name" value="Ankyrin_rpt-contain_sf"/>
</dbReference>
<dbReference type="InterPro" id="IPR000488">
    <property type="entry name" value="Death_dom"/>
</dbReference>
<dbReference type="PANTHER" id="PTHR24123">
    <property type="entry name" value="ANKYRIN REPEAT-CONTAINING"/>
    <property type="match status" value="1"/>
</dbReference>
<name>A0ABP1RE99_9HEXA</name>
<keyword evidence="1" id="KW-0677">Repeat</keyword>
<dbReference type="InterPro" id="IPR051165">
    <property type="entry name" value="Multifunctional_ANK_Repeat"/>
</dbReference>
<evidence type="ECO:0000256" key="4">
    <source>
        <dbReference type="SAM" id="MobiDB-lite"/>
    </source>
</evidence>
<sequence>MASRKRPPENLDESSSSGHIGHLVVGDEPCTFVQVRDVLYGCASAGKLWLKLIDVAISLEIPTDCITSLEMRIKNGMITYPGALIEILEAWRRVFTAEAKLKNLINALDLNGLADCAEALRIRFNYDVDEVSRLKSKFTLKPLENLAEHSRHKMISKHVIMPEGTTTSNNEESSRETGDNEHFIVGDEPCAYVEVRDALTRCENVNKLWPKLIEVAKSLKIPDDTVIALKLRIPTKMVTYPDALIEILEAWRGKFSSEATLQMFINVLETNGLTDCADALRTHFNEFDDAYVVSTIQNLMSTYKSSTWKNLPDHLKLWMNSKPVKFQGNKKKLEELTAQKGGRLKLAFIENPWQLWSLQKIKNEIHDATDVSDVFMDIAEKSGILTYQEKENIQSEEEKVKGQRFYEVCQNKNGSFERICMTLLFTNQTRAYTILTNGLYLPIENIHQKYIMSKLIELRECTTVSFSLMGPLLEAGAFSITQIDEIRNTEGNLEKCEKFYTMIASRDCYKILISALEKSRNVHAAAILRNLLIEEHEFIEQIEQFQITEEQCQNDQISIRKLSVRKKSFPQIKFIHEPNWLSEFYFGKDNMVLLSENVYISLDRVQNCNLSGSYFCIGLPPTHIPQDLKLLFAVVTEVKELETVTLGNSTKIMWITNTDRIVCRLKEKGVIQVHQEVLHETLKIREMHSDTKDILKTYFQAQGRTLKIDPDDQILDKISSTELFALIAASESKKHVELFHHVPDLKISYELLFKPKTILNQDILMPKSNTKEITPHNSHSVLLVKLDGRLINSFKTTLKKLLYSDISWDDAYNIHADIVILDGEESIQDQFEELKKKTNRPMNLLIWRRNRLQLIESTGGLDYIRNFINVSVLPLHFRQFYESIGCRRHVLLHLKTIEHAKLEQVVHNLAKELSNHTNNVILISKNLDSDSKLDRVFEGFSNSEIGIEVLRKYAAQCTPTIDLVIAGRSQIHDDLIQELKKTTGVRVWIVVGEGIEVLEDEFKVLGTEIIPFSSESASDKMPGDGVSHSISKKHKAENVYNESQHTICDKSTEIHEVMETEVVKELQTIEEKTEDNLLKPEGGVVNPRLSANPWRLEHLRKNIDAIIQATELNSELINKAKQFELLTEHEMQKVKAEPKSTQELKESRRKLECKRFYARMFKKKGSYERLCMALVSCKQVHVFVMLRQYLYAAEFGSIVFITPPTDVMRFINSQRDYVMVICSHNIDLSIMRIRNSIDSQVKVIEEHDLKFENSNVKLAVVKCRLLEDELMKKFTREETECKVIWICSQVSKDLEKSYVTDIFTWADISNSIIKRKRFIVGDHEYNANELLRTPTSLQMLFEKDVFRGDEIRIIAFKVGHKAKDETNYLSTDIFHYHLYDKIVFLGISTEKLHGYSKFGHKIGTFNEIVDKLDYVIIHQVEQFENVCKSTTQNVHLIEYSFGVFKVIKTWGSNQHIREFITKINLCEDFPACNCDAETQDLMVEFTFQNRKHVSFNCFVNVEDILPILQKHLELDISIQLFQLTSLLKIISQQPSSSLMTMKHPIGELSSKSHTDQIIYVINELLKRLQPEDREQSILKHVAVNTLFPKFVKSTQLIGLEKFVQAGLVRAESSEFVHEFAAWYFIALLMVGNDTPEYIDLRMLRKEGLLEALGSKKVHVTFRWWDFFKYRSKEMESFEWTHNRVFDFIESLLICSNKDSLKNHLEEIATPELMVKCIHACVVGSHANLLEMMINVGKHGKLFESEELVVIAVKYANENVINIVVEQYMDETEKNITNIRFELKHDDEVHIMSVLHVAALRGDHGIVRYLLYEVGFMETLNHQDMKNILHHCVIDTHAETNVNERIKIIELIIKTNPSLLMEKDKHECTPLLCPNIHVDLMLRLIQLGSNTSARDKKLRNLLHLSATYMSPAEYDKLVRCVQEEGNSKIFNVTDKARLSPLHLAVRNMEVKDSSLDLFSDFNSRATPRSNVLMSAVTAYRSSRLLDSLISRGAIVGNRGGKLNRTLLHMAIECANLTATKYLISKQNADVNAKDEEANTPLHLALKLDPFVIHELVQILLEHGANVNVHLYTETPLSIALTRKENDEIQTRTVNLLKKYGAR</sequence>
<feature type="domain" description="Death" evidence="5">
    <location>
        <begin position="214"/>
        <end position="284"/>
    </location>
</feature>
<dbReference type="Gene3D" id="1.25.40.20">
    <property type="entry name" value="Ankyrin repeat-containing domain"/>
    <property type="match status" value="3"/>
</dbReference>
<dbReference type="Proteomes" id="UP001642540">
    <property type="component" value="Unassembled WGS sequence"/>
</dbReference>
<proteinExistence type="predicted"/>
<feature type="region of interest" description="Disordered" evidence="4">
    <location>
        <begin position="1"/>
        <end position="20"/>
    </location>
</feature>
<dbReference type="Gene3D" id="1.10.533.10">
    <property type="entry name" value="Death Domain, Fas"/>
    <property type="match status" value="2"/>
</dbReference>
<dbReference type="SUPFAM" id="SSF140860">
    <property type="entry name" value="Pseudo ankyrin repeat-like"/>
    <property type="match status" value="1"/>
</dbReference>
<protein>
    <recommendedName>
        <fullName evidence="5">Death domain-containing protein</fullName>
    </recommendedName>
</protein>
<dbReference type="InterPro" id="IPR011029">
    <property type="entry name" value="DEATH-like_dom_sf"/>
</dbReference>
<dbReference type="SMART" id="SM00248">
    <property type="entry name" value="ANK"/>
    <property type="match status" value="4"/>
</dbReference>
<dbReference type="PANTHER" id="PTHR24123:SF33">
    <property type="entry name" value="PROTEIN HOS4"/>
    <property type="match status" value="1"/>
</dbReference>
<evidence type="ECO:0000313" key="7">
    <source>
        <dbReference type="Proteomes" id="UP001642540"/>
    </source>
</evidence>
<dbReference type="Pfam" id="PF12796">
    <property type="entry name" value="Ank_2"/>
    <property type="match status" value="1"/>
</dbReference>
<evidence type="ECO:0000259" key="5">
    <source>
        <dbReference type="PROSITE" id="PS50017"/>
    </source>
</evidence>
<evidence type="ECO:0000256" key="3">
    <source>
        <dbReference type="PROSITE-ProRule" id="PRU00023"/>
    </source>
</evidence>
<keyword evidence="2 3" id="KW-0040">ANK repeat</keyword>
<gene>
    <name evidence="6" type="ORF">ODALV1_LOCUS20506</name>
</gene>
<dbReference type="InterPro" id="IPR002110">
    <property type="entry name" value="Ankyrin_rpt"/>
</dbReference>
<keyword evidence="7" id="KW-1185">Reference proteome</keyword>
<dbReference type="PROSITE" id="PS50017">
    <property type="entry name" value="DEATH_DOMAIN"/>
    <property type="match status" value="1"/>
</dbReference>
<evidence type="ECO:0000313" key="6">
    <source>
        <dbReference type="EMBL" id="CAL8124188.1"/>
    </source>
</evidence>
<dbReference type="CDD" id="cd01670">
    <property type="entry name" value="Death"/>
    <property type="match status" value="1"/>
</dbReference>
<evidence type="ECO:0000256" key="2">
    <source>
        <dbReference type="ARBA" id="ARBA00023043"/>
    </source>
</evidence>
<dbReference type="PROSITE" id="PS50088">
    <property type="entry name" value="ANK_REPEAT"/>
    <property type="match status" value="1"/>
</dbReference>
<dbReference type="EMBL" id="CAXLJM020000068">
    <property type="protein sequence ID" value="CAL8124188.1"/>
    <property type="molecule type" value="Genomic_DNA"/>
</dbReference>
<dbReference type="SUPFAM" id="SSF48403">
    <property type="entry name" value="Ankyrin repeat"/>
    <property type="match status" value="1"/>
</dbReference>